<evidence type="ECO:0000313" key="1">
    <source>
        <dbReference type="EMBL" id="PIE35134.1"/>
    </source>
</evidence>
<gene>
    <name evidence="1" type="ORF">CSA56_05385</name>
</gene>
<dbReference type="EMBL" id="PDSK01000060">
    <property type="protein sequence ID" value="PIE35134.1"/>
    <property type="molecule type" value="Genomic_DNA"/>
</dbReference>
<sequence length="129" mass="13937">MKTIDILIVVDVIGALAGNLQDNVYLIDTNKYAGSGAEGQAELKTACGDGQLVRWHITAINSGNDVNITGFTGQIINEKVCVPTEQGMTGDKYWEGRVETQGTAGRYQYSVLVTADGKQMTFDPYLEVS</sequence>
<comment type="caution">
    <text evidence="1">The sequence shown here is derived from an EMBL/GenBank/DDBJ whole genome shotgun (WGS) entry which is preliminary data.</text>
</comment>
<proteinExistence type="predicted"/>
<protein>
    <submittedName>
        <fullName evidence="1">Uncharacterized protein</fullName>
    </submittedName>
</protein>
<dbReference type="AlphaFoldDB" id="A0A2G6KHK8"/>
<name>A0A2G6KHK8_9BACT</name>
<organism evidence="1 2">
    <name type="scientific">candidate division KSB3 bacterium</name>
    <dbReference type="NCBI Taxonomy" id="2044937"/>
    <lineage>
        <taxon>Bacteria</taxon>
        <taxon>candidate division KSB3</taxon>
    </lineage>
</organism>
<reference evidence="1 2" key="1">
    <citation type="submission" date="2017-10" db="EMBL/GenBank/DDBJ databases">
        <title>Novel microbial diversity and functional potential in the marine mammal oral microbiome.</title>
        <authorList>
            <person name="Dudek N.K."/>
            <person name="Sun C.L."/>
            <person name="Burstein D."/>
            <person name="Kantor R.S."/>
            <person name="Aliaga Goltsman D.S."/>
            <person name="Bik E.M."/>
            <person name="Thomas B.C."/>
            <person name="Banfield J.F."/>
            <person name="Relman D.A."/>
        </authorList>
    </citation>
    <scope>NUCLEOTIDE SEQUENCE [LARGE SCALE GENOMIC DNA]</scope>
    <source>
        <strain evidence="1">DOLJORAL78_47_16</strain>
    </source>
</reference>
<dbReference type="Proteomes" id="UP000230821">
    <property type="component" value="Unassembled WGS sequence"/>
</dbReference>
<accession>A0A2G6KHK8</accession>
<evidence type="ECO:0000313" key="2">
    <source>
        <dbReference type="Proteomes" id="UP000230821"/>
    </source>
</evidence>